<keyword evidence="2" id="KW-0732">Signal</keyword>
<dbReference type="EMBL" id="CM010715">
    <property type="protein sequence ID" value="RZC47204.1"/>
    <property type="molecule type" value="Genomic_DNA"/>
</dbReference>
<evidence type="ECO:0000313" key="3">
    <source>
        <dbReference type="EMBL" id="RZC47204.1"/>
    </source>
</evidence>
<dbReference type="Gramene" id="RZC47204">
    <property type="protein sequence ID" value="RZC47204"/>
    <property type="gene ID" value="C5167_040147"/>
</dbReference>
<evidence type="ECO:0000256" key="1">
    <source>
        <dbReference type="SAM" id="MobiDB-lite"/>
    </source>
</evidence>
<feature type="region of interest" description="Disordered" evidence="1">
    <location>
        <begin position="49"/>
        <end position="86"/>
    </location>
</feature>
<feature type="compositionally biased region" description="Low complexity" evidence="1">
    <location>
        <begin position="73"/>
        <end position="83"/>
    </location>
</feature>
<gene>
    <name evidence="3" type="ORF">C5167_040147</name>
</gene>
<feature type="compositionally biased region" description="Low complexity" evidence="1">
    <location>
        <begin position="50"/>
        <end position="59"/>
    </location>
</feature>
<feature type="non-terminal residue" evidence="3">
    <location>
        <position position="1"/>
    </location>
</feature>
<reference evidence="3 4" key="1">
    <citation type="journal article" date="2018" name="Science">
        <title>The opium poppy genome and morphinan production.</title>
        <authorList>
            <person name="Guo L."/>
            <person name="Winzer T."/>
            <person name="Yang X."/>
            <person name="Li Y."/>
            <person name="Ning Z."/>
            <person name="He Z."/>
            <person name="Teodor R."/>
            <person name="Lu Y."/>
            <person name="Bowser T.A."/>
            <person name="Graham I.A."/>
            <person name="Ye K."/>
        </authorList>
    </citation>
    <scope>NUCLEOTIDE SEQUENCE [LARGE SCALE GENOMIC DNA]</scope>
    <source>
        <strain evidence="4">cv. HN1</strain>
        <tissue evidence="3">Leaves</tissue>
    </source>
</reference>
<feature type="chain" id="PRO_5021383689" evidence="2">
    <location>
        <begin position="23"/>
        <end position="206"/>
    </location>
</feature>
<sequence>SSKLSRVVKLGLFCVIEVSSIALIPQCCNFEGVKWFADSACSVVMPQTRSCSSSSTSISDAPPIMRRTRESSRSSSSSSARLSNNACEEPSVSIQVASSTSSSAVDDTFLASQDKYSYGQHLITYDDDSFCHCPYKFFDNGHDGVRDGGYAKSSIFRHIKDMHFHGTTDIAVCMERIRTEAGIYLAWEELLRKLHMWMCFPCRKWF</sequence>
<dbReference type="AlphaFoldDB" id="A0A4Y7IEB3"/>
<feature type="signal peptide" evidence="2">
    <location>
        <begin position="1"/>
        <end position="22"/>
    </location>
</feature>
<evidence type="ECO:0000313" key="4">
    <source>
        <dbReference type="Proteomes" id="UP000316621"/>
    </source>
</evidence>
<organism evidence="3 4">
    <name type="scientific">Papaver somniferum</name>
    <name type="common">Opium poppy</name>
    <dbReference type="NCBI Taxonomy" id="3469"/>
    <lineage>
        <taxon>Eukaryota</taxon>
        <taxon>Viridiplantae</taxon>
        <taxon>Streptophyta</taxon>
        <taxon>Embryophyta</taxon>
        <taxon>Tracheophyta</taxon>
        <taxon>Spermatophyta</taxon>
        <taxon>Magnoliopsida</taxon>
        <taxon>Ranunculales</taxon>
        <taxon>Papaveraceae</taxon>
        <taxon>Papaveroideae</taxon>
        <taxon>Papaver</taxon>
    </lineage>
</organism>
<accession>A0A4Y7IEB3</accession>
<dbReference type="Proteomes" id="UP000316621">
    <property type="component" value="Chromosome 1"/>
</dbReference>
<name>A0A4Y7IEB3_PAPSO</name>
<protein>
    <submittedName>
        <fullName evidence="3">Uncharacterized protein</fullName>
    </submittedName>
</protein>
<evidence type="ECO:0000256" key="2">
    <source>
        <dbReference type="SAM" id="SignalP"/>
    </source>
</evidence>
<keyword evidence="4" id="KW-1185">Reference proteome</keyword>
<proteinExistence type="predicted"/>